<sequence length="89" mass="10151">KTKECAIKIKKFEKSDEFDLKKAFIIGKVSVSKTDVEVEKLTNTFSELKICQVDQSKKGTNRIDKLESNIVELTKVIKNMADNKNQSNK</sequence>
<dbReference type="AlphaFoldDB" id="A0A9N9JS95"/>
<protein>
    <submittedName>
        <fullName evidence="1">28408_t:CDS:1</fullName>
    </submittedName>
</protein>
<dbReference type="EMBL" id="CAJVPY010029896">
    <property type="protein sequence ID" value="CAG8794762.1"/>
    <property type="molecule type" value="Genomic_DNA"/>
</dbReference>
<evidence type="ECO:0000313" key="1">
    <source>
        <dbReference type="EMBL" id="CAG8794762.1"/>
    </source>
</evidence>
<dbReference type="OrthoDB" id="2426170at2759"/>
<proteinExistence type="predicted"/>
<comment type="caution">
    <text evidence="1">The sequence shown here is derived from an EMBL/GenBank/DDBJ whole genome shotgun (WGS) entry which is preliminary data.</text>
</comment>
<keyword evidence="2" id="KW-1185">Reference proteome</keyword>
<name>A0A9N9JS95_9GLOM</name>
<organism evidence="1 2">
    <name type="scientific">Dentiscutata erythropus</name>
    <dbReference type="NCBI Taxonomy" id="1348616"/>
    <lineage>
        <taxon>Eukaryota</taxon>
        <taxon>Fungi</taxon>
        <taxon>Fungi incertae sedis</taxon>
        <taxon>Mucoromycota</taxon>
        <taxon>Glomeromycotina</taxon>
        <taxon>Glomeromycetes</taxon>
        <taxon>Diversisporales</taxon>
        <taxon>Gigasporaceae</taxon>
        <taxon>Dentiscutata</taxon>
    </lineage>
</organism>
<feature type="non-terminal residue" evidence="1">
    <location>
        <position position="89"/>
    </location>
</feature>
<accession>A0A9N9JS95</accession>
<gene>
    <name evidence="1" type="ORF">DERYTH_LOCUS22133</name>
</gene>
<feature type="non-terminal residue" evidence="1">
    <location>
        <position position="1"/>
    </location>
</feature>
<dbReference type="Proteomes" id="UP000789405">
    <property type="component" value="Unassembled WGS sequence"/>
</dbReference>
<reference evidence="1" key="1">
    <citation type="submission" date="2021-06" db="EMBL/GenBank/DDBJ databases">
        <authorList>
            <person name="Kallberg Y."/>
            <person name="Tangrot J."/>
            <person name="Rosling A."/>
        </authorList>
    </citation>
    <scope>NUCLEOTIDE SEQUENCE</scope>
    <source>
        <strain evidence="1">MA453B</strain>
    </source>
</reference>
<evidence type="ECO:0000313" key="2">
    <source>
        <dbReference type="Proteomes" id="UP000789405"/>
    </source>
</evidence>